<protein>
    <submittedName>
        <fullName evidence="1">Uncharacterized protein</fullName>
    </submittedName>
</protein>
<gene>
    <name evidence="1" type="ORF">FHW37_1018</name>
</gene>
<reference evidence="1 2" key="1">
    <citation type="submission" date="2019-06" db="EMBL/GenBank/DDBJ databases">
        <title>Sorghum-associated microbial communities from plants grown in Nebraska, USA.</title>
        <authorList>
            <person name="Schachtman D."/>
        </authorList>
    </citation>
    <scope>NUCLEOTIDE SEQUENCE [LARGE SCALE GENOMIC DNA]</scope>
    <source>
        <strain evidence="1 2">1225</strain>
    </source>
</reference>
<dbReference type="RefSeq" id="WP_186458088.1">
    <property type="nucleotide sequence ID" value="NZ_VIWP01000001.1"/>
</dbReference>
<organism evidence="1 2">
    <name type="scientific">Neorhizobium alkalisoli</name>
    <dbReference type="NCBI Taxonomy" id="528178"/>
    <lineage>
        <taxon>Bacteria</taxon>
        <taxon>Pseudomonadati</taxon>
        <taxon>Pseudomonadota</taxon>
        <taxon>Alphaproteobacteria</taxon>
        <taxon>Hyphomicrobiales</taxon>
        <taxon>Rhizobiaceae</taxon>
        <taxon>Rhizobium/Agrobacterium group</taxon>
        <taxon>Neorhizobium</taxon>
    </lineage>
</organism>
<dbReference type="Proteomes" id="UP000320653">
    <property type="component" value="Unassembled WGS sequence"/>
</dbReference>
<name>A0A561R6H4_9HYPH</name>
<comment type="caution">
    <text evidence="1">The sequence shown here is derived from an EMBL/GenBank/DDBJ whole genome shotgun (WGS) entry which is preliminary data.</text>
</comment>
<evidence type="ECO:0000313" key="2">
    <source>
        <dbReference type="Proteomes" id="UP000320653"/>
    </source>
</evidence>
<accession>A0A561R6H4</accession>
<dbReference type="EMBL" id="VIWP01000001">
    <property type="protein sequence ID" value="TWF58205.1"/>
    <property type="molecule type" value="Genomic_DNA"/>
</dbReference>
<evidence type="ECO:0000313" key="1">
    <source>
        <dbReference type="EMBL" id="TWF58205.1"/>
    </source>
</evidence>
<sequence length="58" mass="5999">MKQHLAATALSVSIATAPALAEDKKYPLSNPPVTVQDSRCGAYSNILDAISEVAGIEA</sequence>
<dbReference type="AlphaFoldDB" id="A0A561R6H4"/>
<proteinExistence type="predicted"/>
<keyword evidence="2" id="KW-1185">Reference proteome</keyword>